<accession>A0A2N5TG14</accession>
<proteinExistence type="predicted"/>
<dbReference type="Proteomes" id="UP000235392">
    <property type="component" value="Unassembled WGS sequence"/>
</dbReference>
<dbReference type="EMBL" id="PGCI01000609">
    <property type="protein sequence ID" value="PLW24425.1"/>
    <property type="molecule type" value="Genomic_DNA"/>
</dbReference>
<organism evidence="1 2">
    <name type="scientific">Puccinia coronata f. sp. avenae</name>
    <dbReference type="NCBI Taxonomy" id="200324"/>
    <lineage>
        <taxon>Eukaryota</taxon>
        <taxon>Fungi</taxon>
        <taxon>Dikarya</taxon>
        <taxon>Basidiomycota</taxon>
        <taxon>Pucciniomycotina</taxon>
        <taxon>Pucciniomycetes</taxon>
        <taxon>Pucciniales</taxon>
        <taxon>Pucciniaceae</taxon>
        <taxon>Puccinia</taxon>
    </lineage>
</organism>
<reference evidence="1 2" key="1">
    <citation type="submission" date="2017-11" db="EMBL/GenBank/DDBJ databases">
        <title>De novo assembly and phasing of dikaryotic genomes from two isolates of Puccinia coronata f. sp. avenae, the causal agent of oat crown rust.</title>
        <authorList>
            <person name="Miller M.E."/>
            <person name="Zhang Y."/>
            <person name="Omidvar V."/>
            <person name="Sperschneider J."/>
            <person name="Schwessinger B."/>
            <person name="Raley C."/>
            <person name="Palmer J.M."/>
            <person name="Garnica D."/>
            <person name="Upadhyaya N."/>
            <person name="Rathjen J."/>
            <person name="Taylor J.M."/>
            <person name="Park R.F."/>
            <person name="Dodds P.N."/>
            <person name="Hirsch C.D."/>
            <person name="Kianian S.F."/>
            <person name="Figueroa M."/>
        </authorList>
    </citation>
    <scope>NUCLEOTIDE SEQUENCE [LARGE SCALE GENOMIC DNA]</scope>
    <source>
        <strain evidence="1">12SD80</strain>
    </source>
</reference>
<evidence type="ECO:0000313" key="2">
    <source>
        <dbReference type="Proteomes" id="UP000235392"/>
    </source>
</evidence>
<evidence type="ECO:0000313" key="1">
    <source>
        <dbReference type="EMBL" id="PLW24425.1"/>
    </source>
</evidence>
<dbReference type="AlphaFoldDB" id="A0A2N5TG14"/>
<protein>
    <submittedName>
        <fullName evidence="1">Uncharacterized protein</fullName>
    </submittedName>
</protein>
<name>A0A2N5TG14_9BASI</name>
<gene>
    <name evidence="1" type="ORF">PCASD_11557</name>
</gene>
<sequence>MRAAVLTLDHEWTDRADDFLVPQSDEITIRISSNLRAKKVTRTPARNVSIQQYTVTQARAVHHTSQPSFFHSVPSTGVIASRDSLPVSAIRTVINCCHGLSEGSNKLNDIGHTELDPPLTPTQLHLTSLGLKSIEVIAVANGDQLGMESSVCKQKVQRQGDDGLVSPVLLPS</sequence>
<comment type="caution">
    <text evidence="1">The sequence shown here is derived from an EMBL/GenBank/DDBJ whole genome shotgun (WGS) entry which is preliminary data.</text>
</comment>